<dbReference type="EMBL" id="CAJOBE010041432">
    <property type="protein sequence ID" value="CAF4327546.1"/>
    <property type="molecule type" value="Genomic_DNA"/>
</dbReference>
<comment type="caution">
    <text evidence="1">The sequence shown here is derived from an EMBL/GenBank/DDBJ whole genome shotgun (WGS) entry which is preliminary data.</text>
</comment>
<sequence>LDQRLSELSFKHELIIAENHESILVPTLNYQRFCTGRTSGYE</sequence>
<protein>
    <submittedName>
        <fullName evidence="1">Uncharacterized protein</fullName>
    </submittedName>
</protein>
<reference evidence="1" key="1">
    <citation type="submission" date="2021-02" db="EMBL/GenBank/DDBJ databases">
        <authorList>
            <person name="Nowell W R."/>
        </authorList>
    </citation>
    <scope>NUCLEOTIDE SEQUENCE</scope>
</reference>
<accession>A0A820JIH3</accession>
<name>A0A820JIH3_9BILA</name>
<evidence type="ECO:0000313" key="2">
    <source>
        <dbReference type="Proteomes" id="UP000663874"/>
    </source>
</evidence>
<gene>
    <name evidence="1" type="ORF">FNK824_LOCUS41561</name>
</gene>
<dbReference type="AlphaFoldDB" id="A0A820JIH3"/>
<evidence type="ECO:0000313" key="1">
    <source>
        <dbReference type="EMBL" id="CAF4327546.1"/>
    </source>
</evidence>
<dbReference type="Proteomes" id="UP000663874">
    <property type="component" value="Unassembled WGS sequence"/>
</dbReference>
<proteinExistence type="predicted"/>
<feature type="non-terminal residue" evidence="1">
    <location>
        <position position="1"/>
    </location>
</feature>
<organism evidence="1 2">
    <name type="scientific">Rotaria sordida</name>
    <dbReference type="NCBI Taxonomy" id="392033"/>
    <lineage>
        <taxon>Eukaryota</taxon>
        <taxon>Metazoa</taxon>
        <taxon>Spiralia</taxon>
        <taxon>Gnathifera</taxon>
        <taxon>Rotifera</taxon>
        <taxon>Eurotatoria</taxon>
        <taxon>Bdelloidea</taxon>
        <taxon>Philodinida</taxon>
        <taxon>Philodinidae</taxon>
        <taxon>Rotaria</taxon>
    </lineage>
</organism>